<proteinExistence type="inferred from homology"/>
<comment type="similarity">
    <text evidence="1">Belongs to the NSE1 family.</text>
</comment>
<evidence type="ECO:0000313" key="2">
    <source>
        <dbReference type="EMBL" id="CAD8433419.1"/>
    </source>
</evidence>
<keyword evidence="1" id="KW-0808">Transferase</keyword>
<dbReference type="GO" id="GO:0000724">
    <property type="term" value="P:double-strand break repair via homologous recombination"/>
    <property type="evidence" value="ECO:0007669"/>
    <property type="project" value="TreeGrafter"/>
</dbReference>
<dbReference type="Gene3D" id="3.90.1150.220">
    <property type="match status" value="1"/>
</dbReference>
<dbReference type="GO" id="GO:0030915">
    <property type="term" value="C:Smc5-Smc6 complex"/>
    <property type="evidence" value="ECO:0007669"/>
    <property type="project" value="UniProtKB-UniRule"/>
</dbReference>
<comment type="subcellular location">
    <subcellularLocation>
        <location evidence="1">Nucleus</location>
    </subcellularLocation>
</comment>
<sequence length="236" mass="26542">MAAPLTQEHQIFLQAMMANRVMLYDNARRMHHEIITSASESGADRKSVSASQAFRLGDDPAPFDRFWSDIARALRFLDLDMRRVKWPEDDKLYLGVVNKQGGETAKLATRLSPEQIALFRVVLDEILRDDRSAERGVDVMAALNTTQSFGTQTQQGAGGNTNDALSLTQDQATSLAKMSKVDKEQTLRRLCVDGWLTQGDDEAGRLRLGVRAFLELRDFLLSNAPQRAKEKWLDMI</sequence>
<dbReference type="GO" id="GO:0061630">
    <property type="term" value="F:ubiquitin protein ligase activity"/>
    <property type="evidence" value="ECO:0007669"/>
    <property type="project" value="UniProtKB-EC"/>
</dbReference>
<dbReference type="PANTHER" id="PTHR20973">
    <property type="entry name" value="NON-SMC ELEMENT 1-RELATED"/>
    <property type="match status" value="1"/>
</dbReference>
<keyword evidence="1" id="KW-0479">Metal-binding</keyword>
<dbReference type="Pfam" id="PF07574">
    <property type="entry name" value="SMC_Nse1"/>
    <property type="match status" value="1"/>
</dbReference>
<comment type="subunit">
    <text evidence="1">Component of the Smc5-Smc6 complex.</text>
</comment>
<dbReference type="GO" id="GO:0008270">
    <property type="term" value="F:zinc ion binding"/>
    <property type="evidence" value="ECO:0007669"/>
    <property type="project" value="UniProtKB-KW"/>
</dbReference>
<keyword evidence="1" id="KW-0227">DNA damage</keyword>
<protein>
    <recommendedName>
        <fullName evidence="1">Non-structural maintenance of chromosomes element 1 homolog</fullName>
        <ecNumber evidence="1">2.3.2.27</ecNumber>
    </recommendedName>
</protein>
<keyword evidence="1" id="KW-0539">Nucleus</keyword>
<name>A0A7S0CW13_MICPS</name>
<dbReference type="Gene3D" id="1.10.10.10">
    <property type="entry name" value="Winged helix-like DNA-binding domain superfamily/Winged helix DNA-binding domain"/>
    <property type="match status" value="1"/>
</dbReference>
<keyword evidence="1" id="KW-0862">Zinc</keyword>
<dbReference type="AlphaFoldDB" id="A0A7S0CW13"/>
<keyword evidence="1" id="KW-0233">DNA recombination</keyword>
<organism evidence="2">
    <name type="scientific">Micromonas pusilla</name>
    <name type="common">Picoplanktonic green alga</name>
    <name type="synonym">Chromulina pusilla</name>
    <dbReference type="NCBI Taxonomy" id="38833"/>
    <lineage>
        <taxon>Eukaryota</taxon>
        <taxon>Viridiplantae</taxon>
        <taxon>Chlorophyta</taxon>
        <taxon>Mamiellophyceae</taxon>
        <taxon>Mamiellales</taxon>
        <taxon>Mamiellaceae</taxon>
        <taxon>Micromonas</taxon>
    </lineage>
</organism>
<dbReference type="PANTHER" id="PTHR20973:SF0">
    <property type="entry name" value="NON-STRUCTURAL MAINTENANCE OF CHROMOSOMES ELEMENT 1 HOMOLOG"/>
    <property type="match status" value="1"/>
</dbReference>
<gene>
    <name evidence="2" type="ORF">MSP1401_LOCUS2530</name>
</gene>
<dbReference type="InterPro" id="IPR036388">
    <property type="entry name" value="WH-like_DNA-bd_sf"/>
</dbReference>
<dbReference type="GO" id="GO:0005634">
    <property type="term" value="C:nucleus"/>
    <property type="evidence" value="ECO:0007669"/>
    <property type="project" value="UniProtKB-SubCell"/>
</dbReference>
<dbReference type="EMBL" id="HBEN01003106">
    <property type="protein sequence ID" value="CAD8433419.1"/>
    <property type="molecule type" value="Transcribed_RNA"/>
</dbReference>
<keyword evidence="1" id="KW-0833">Ubl conjugation pathway</keyword>
<dbReference type="InterPro" id="IPR011513">
    <property type="entry name" value="Nse1"/>
</dbReference>
<comment type="catalytic activity">
    <reaction evidence="1">
        <text>S-ubiquitinyl-[E2 ubiquitin-conjugating enzyme]-L-cysteine + [acceptor protein]-L-lysine = [E2 ubiquitin-conjugating enzyme]-L-cysteine + N(6)-ubiquitinyl-[acceptor protein]-L-lysine.</text>
        <dbReference type="EC" id="2.3.2.27"/>
    </reaction>
</comment>
<reference evidence="2" key="1">
    <citation type="submission" date="2021-01" db="EMBL/GenBank/DDBJ databases">
        <authorList>
            <person name="Corre E."/>
            <person name="Pelletier E."/>
            <person name="Niang G."/>
            <person name="Scheremetjew M."/>
            <person name="Finn R."/>
            <person name="Kale V."/>
            <person name="Holt S."/>
            <person name="Cochrane G."/>
            <person name="Meng A."/>
            <person name="Brown T."/>
            <person name="Cohen L."/>
        </authorList>
    </citation>
    <scope>NUCLEOTIDE SEQUENCE</scope>
    <source>
        <strain evidence="2">CCAC1681</strain>
    </source>
</reference>
<evidence type="ECO:0000256" key="1">
    <source>
        <dbReference type="RuleBase" id="RU368018"/>
    </source>
</evidence>
<dbReference type="EC" id="2.3.2.27" evidence="1"/>
<accession>A0A7S0CW13</accession>
<keyword evidence="1" id="KW-0234">DNA repair</keyword>
<keyword evidence="1" id="KW-0863">Zinc-finger</keyword>